<evidence type="ECO:0000259" key="10">
    <source>
        <dbReference type="PROSITE" id="PS51330"/>
    </source>
</evidence>
<organism evidence="11 12">
    <name type="scientific">Deinococcus hopiensis KR-140</name>
    <dbReference type="NCBI Taxonomy" id="695939"/>
    <lineage>
        <taxon>Bacteria</taxon>
        <taxon>Thermotogati</taxon>
        <taxon>Deinococcota</taxon>
        <taxon>Deinococci</taxon>
        <taxon>Deinococcales</taxon>
        <taxon>Deinococcaceae</taxon>
        <taxon>Deinococcus</taxon>
    </lineage>
</organism>
<dbReference type="InterPro" id="IPR017925">
    <property type="entry name" value="DHFR_CS"/>
</dbReference>
<protein>
    <recommendedName>
        <fullName evidence="3 8">Dihydrofolate reductase</fullName>
        <ecNumber evidence="3 8">1.5.1.3</ecNumber>
    </recommendedName>
</protein>
<dbReference type="CDD" id="cd00209">
    <property type="entry name" value="DHFR"/>
    <property type="match status" value="1"/>
</dbReference>
<dbReference type="GO" id="GO:0070401">
    <property type="term" value="F:NADP+ binding"/>
    <property type="evidence" value="ECO:0007669"/>
    <property type="project" value="UniProtKB-ARBA"/>
</dbReference>
<dbReference type="GO" id="GO:0046654">
    <property type="term" value="P:tetrahydrofolate biosynthetic process"/>
    <property type="evidence" value="ECO:0007669"/>
    <property type="project" value="UniProtKB-UniPathway"/>
</dbReference>
<dbReference type="InterPro" id="IPR001796">
    <property type="entry name" value="DHFR_dom"/>
</dbReference>
<dbReference type="FunFam" id="3.40.430.10:FF:000001">
    <property type="entry name" value="Dihydrofolate reductase"/>
    <property type="match status" value="1"/>
</dbReference>
<comment type="function">
    <text evidence="7 8">Key enzyme in folate metabolism. Catalyzes an essential reaction for de novo glycine and purine synthesis, and for DNA precursor synthesis.</text>
</comment>
<evidence type="ECO:0000256" key="2">
    <source>
        <dbReference type="ARBA" id="ARBA00009539"/>
    </source>
</evidence>
<dbReference type="SUPFAM" id="SSF53597">
    <property type="entry name" value="Dihydrofolate reductase-like"/>
    <property type="match status" value="1"/>
</dbReference>
<feature type="domain" description="DHFR" evidence="10">
    <location>
        <begin position="7"/>
        <end position="169"/>
    </location>
</feature>
<dbReference type="PROSITE" id="PS00075">
    <property type="entry name" value="DHFR_1"/>
    <property type="match status" value="1"/>
</dbReference>
<dbReference type="GO" id="GO:0006730">
    <property type="term" value="P:one-carbon metabolic process"/>
    <property type="evidence" value="ECO:0007669"/>
    <property type="project" value="UniProtKB-KW"/>
</dbReference>
<dbReference type="UniPathway" id="UPA00077">
    <property type="reaction ID" value="UER00158"/>
</dbReference>
<proteinExistence type="inferred from homology"/>
<evidence type="ECO:0000256" key="6">
    <source>
        <dbReference type="ARBA" id="ARBA00023002"/>
    </source>
</evidence>
<evidence type="ECO:0000256" key="3">
    <source>
        <dbReference type="ARBA" id="ARBA00012856"/>
    </source>
</evidence>
<dbReference type="PRINTS" id="PR00070">
    <property type="entry name" value="DHFR"/>
</dbReference>
<evidence type="ECO:0000313" key="11">
    <source>
        <dbReference type="EMBL" id="SMB84523.1"/>
    </source>
</evidence>
<keyword evidence="4 8" id="KW-0554">One-carbon metabolism</keyword>
<dbReference type="STRING" id="695939.SAMN00790413_05173"/>
<dbReference type="Gene3D" id="3.40.430.10">
    <property type="entry name" value="Dihydrofolate Reductase, subunit A"/>
    <property type="match status" value="1"/>
</dbReference>
<evidence type="ECO:0000313" key="12">
    <source>
        <dbReference type="Proteomes" id="UP000192582"/>
    </source>
</evidence>
<keyword evidence="5 8" id="KW-0521">NADP</keyword>
<evidence type="ECO:0000256" key="8">
    <source>
        <dbReference type="PIRNR" id="PIRNR000194"/>
    </source>
</evidence>
<comment type="catalytic activity">
    <reaction evidence="8">
        <text>(6S)-5,6,7,8-tetrahydrofolate + NADP(+) = 7,8-dihydrofolate + NADPH + H(+)</text>
        <dbReference type="Rhea" id="RHEA:15009"/>
        <dbReference type="ChEBI" id="CHEBI:15378"/>
        <dbReference type="ChEBI" id="CHEBI:57451"/>
        <dbReference type="ChEBI" id="CHEBI:57453"/>
        <dbReference type="ChEBI" id="CHEBI:57783"/>
        <dbReference type="ChEBI" id="CHEBI:58349"/>
        <dbReference type="EC" id="1.5.1.3"/>
    </reaction>
</comment>
<dbReference type="Pfam" id="PF00186">
    <property type="entry name" value="DHFR_1"/>
    <property type="match status" value="1"/>
</dbReference>
<name>A0A1W1UTY7_9DEIO</name>
<dbReference type="GO" id="GO:0005829">
    <property type="term" value="C:cytosol"/>
    <property type="evidence" value="ECO:0007669"/>
    <property type="project" value="TreeGrafter"/>
</dbReference>
<gene>
    <name evidence="11" type="ORF">SAMN00790413_05173</name>
</gene>
<dbReference type="EC" id="1.5.1.3" evidence="3 8"/>
<dbReference type="EMBL" id="FWWU01000007">
    <property type="protein sequence ID" value="SMB84523.1"/>
    <property type="molecule type" value="Genomic_DNA"/>
</dbReference>
<dbReference type="GO" id="GO:0004146">
    <property type="term" value="F:dihydrofolate reductase activity"/>
    <property type="evidence" value="ECO:0007669"/>
    <property type="project" value="UniProtKB-EC"/>
</dbReference>
<evidence type="ECO:0000256" key="4">
    <source>
        <dbReference type="ARBA" id="ARBA00022563"/>
    </source>
</evidence>
<keyword evidence="12" id="KW-1185">Reference proteome</keyword>
<keyword evidence="6 8" id="KW-0560">Oxidoreductase</keyword>
<dbReference type="GO" id="GO:0046452">
    <property type="term" value="P:dihydrofolate metabolic process"/>
    <property type="evidence" value="ECO:0007669"/>
    <property type="project" value="TreeGrafter"/>
</dbReference>
<comment type="similarity">
    <text evidence="2 8 9">Belongs to the dihydrofolate reductase family.</text>
</comment>
<sequence length="170" mass="19047">MKLTNPRLSLVAAMTTPGRVIGRGLELPWRLPEDMKHFRRLTLGKPVIMGRKVHQGIGRPLPGRHNIVLTRDHAYEARGCTLVYTPGDALQAAGDAPEIMVIGGAEVYSLYLDQVSRMYLTLVHTDLEGDTFFPPAGEAQVDLWKTLGREFRPKDEHHAYDMTFLTLARA</sequence>
<dbReference type="PANTHER" id="PTHR48069">
    <property type="entry name" value="DIHYDROFOLATE REDUCTASE"/>
    <property type="match status" value="1"/>
</dbReference>
<evidence type="ECO:0000256" key="1">
    <source>
        <dbReference type="ARBA" id="ARBA00004903"/>
    </source>
</evidence>
<dbReference type="GO" id="GO:0046655">
    <property type="term" value="P:folic acid metabolic process"/>
    <property type="evidence" value="ECO:0007669"/>
    <property type="project" value="TreeGrafter"/>
</dbReference>
<accession>A0A1W1UTY7</accession>
<dbReference type="PROSITE" id="PS51330">
    <property type="entry name" value="DHFR_2"/>
    <property type="match status" value="1"/>
</dbReference>
<reference evidence="11 12" key="1">
    <citation type="submission" date="2017-04" db="EMBL/GenBank/DDBJ databases">
        <authorList>
            <person name="Afonso C.L."/>
            <person name="Miller P.J."/>
            <person name="Scott M.A."/>
            <person name="Spackman E."/>
            <person name="Goraichik I."/>
            <person name="Dimitrov K.M."/>
            <person name="Suarez D.L."/>
            <person name="Swayne D.E."/>
        </authorList>
    </citation>
    <scope>NUCLEOTIDE SEQUENCE [LARGE SCALE GENOMIC DNA]</scope>
    <source>
        <strain evidence="11 12">KR-140</strain>
    </source>
</reference>
<dbReference type="PANTHER" id="PTHR48069:SF3">
    <property type="entry name" value="DIHYDROFOLATE REDUCTASE"/>
    <property type="match status" value="1"/>
</dbReference>
<comment type="pathway">
    <text evidence="1 8">Cofactor biosynthesis; tetrahydrofolate biosynthesis; 5,6,7,8-tetrahydrofolate from 7,8-dihydrofolate: step 1/1.</text>
</comment>
<evidence type="ECO:0000256" key="7">
    <source>
        <dbReference type="ARBA" id="ARBA00025067"/>
    </source>
</evidence>
<dbReference type="AlphaFoldDB" id="A0A1W1UTY7"/>
<dbReference type="PIRSF" id="PIRSF000194">
    <property type="entry name" value="DHFR"/>
    <property type="match status" value="1"/>
</dbReference>
<dbReference type="InterPro" id="IPR012259">
    <property type="entry name" value="DHFR"/>
</dbReference>
<dbReference type="RefSeq" id="WP_245808235.1">
    <property type="nucleotide sequence ID" value="NZ_FWWU01000007.1"/>
</dbReference>
<evidence type="ECO:0000256" key="5">
    <source>
        <dbReference type="ARBA" id="ARBA00022857"/>
    </source>
</evidence>
<evidence type="ECO:0000256" key="9">
    <source>
        <dbReference type="RuleBase" id="RU004474"/>
    </source>
</evidence>
<dbReference type="Proteomes" id="UP000192582">
    <property type="component" value="Unassembled WGS sequence"/>
</dbReference>
<dbReference type="InterPro" id="IPR024072">
    <property type="entry name" value="DHFR-like_dom_sf"/>
</dbReference>